<sequence>MSFDIAISGLNAINEQLGAISNNIANSGTVGFKSGRAEFASLYAEGQPLGVV</sequence>
<dbReference type="EMBL" id="CAADIW010000022">
    <property type="protein sequence ID" value="VFS27064.1"/>
    <property type="molecule type" value="Genomic_DNA"/>
</dbReference>
<keyword evidence="3" id="KW-0975">Bacterial flagellum</keyword>
<keyword evidence="5" id="KW-0282">Flagellum</keyword>
<accession>A0A484XTC2</accession>
<dbReference type="GO" id="GO:0009288">
    <property type="term" value="C:bacterial-type flagellum"/>
    <property type="evidence" value="ECO:0007669"/>
    <property type="project" value="UniProtKB-SubCell"/>
</dbReference>
<evidence type="ECO:0000256" key="1">
    <source>
        <dbReference type="ARBA" id="ARBA00004365"/>
    </source>
</evidence>
<evidence type="ECO:0000259" key="4">
    <source>
        <dbReference type="Pfam" id="PF00460"/>
    </source>
</evidence>
<gene>
    <name evidence="5" type="primary">flgE_2</name>
    <name evidence="5" type="ORF">NCTC12126_02616</name>
</gene>
<dbReference type="Pfam" id="PF00460">
    <property type="entry name" value="Flg_bb_rod"/>
    <property type="match status" value="1"/>
</dbReference>
<evidence type="ECO:0000256" key="3">
    <source>
        <dbReference type="ARBA" id="ARBA00023143"/>
    </source>
</evidence>
<dbReference type="Proteomes" id="UP000351155">
    <property type="component" value="Unassembled WGS sequence"/>
</dbReference>
<evidence type="ECO:0000313" key="6">
    <source>
        <dbReference type="Proteomes" id="UP000351155"/>
    </source>
</evidence>
<comment type="similarity">
    <text evidence="2">Belongs to the flagella basal body rod proteins family.</text>
</comment>
<comment type="subcellular location">
    <subcellularLocation>
        <location evidence="1">Bacterial flagellum</location>
    </subcellularLocation>
</comment>
<dbReference type="AlphaFoldDB" id="A0A484XTC2"/>
<feature type="domain" description="Flagellar basal body rod protein N-terminal" evidence="4">
    <location>
        <begin position="4"/>
        <end position="33"/>
    </location>
</feature>
<proteinExistence type="inferred from homology"/>
<organism evidence="5 6">
    <name type="scientific">Enterobacter cancerogenus</name>
    <dbReference type="NCBI Taxonomy" id="69218"/>
    <lineage>
        <taxon>Bacteria</taxon>
        <taxon>Pseudomonadati</taxon>
        <taxon>Pseudomonadota</taxon>
        <taxon>Gammaproteobacteria</taxon>
        <taxon>Enterobacterales</taxon>
        <taxon>Enterobacteriaceae</taxon>
        <taxon>Enterobacter</taxon>
        <taxon>Enterobacter cloacae complex</taxon>
    </lineage>
</organism>
<dbReference type="InterPro" id="IPR001444">
    <property type="entry name" value="Flag_bb_rod_N"/>
</dbReference>
<keyword evidence="5" id="KW-0969">Cilium</keyword>
<name>A0A484XTC2_9ENTR</name>
<protein>
    <submittedName>
        <fullName evidence="5">Flagellar hook-basal body protein</fullName>
    </submittedName>
</protein>
<evidence type="ECO:0000313" key="5">
    <source>
        <dbReference type="EMBL" id="VFS27064.1"/>
    </source>
</evidence>
<reference evidence="5 6" key="1">
    <citation type="submission" date="2019-03" db="EMBL/GenBank/DDBJ databases">
        <authorList>
            <consortium name="Pathogen Informatics"/>
        </authorList>
    </citation>
    <scope>NUCLEOTIDE SEQUENCE [LARGE SCALE GENOMIC DNA]</scope>
    <source>
        <strain evidence="5 6">NCTC12126</strain>
    </source>
</reference>
<keyword evidence="5" id="KW-0966">Cell projection</keyword>
<evidence type="ECO:0000256" key="2">
    <source>
        <dbReference type="ARBA" id="ARBA00009677"/>
    </source>
</evidence>